<dbReference type="EMBL" id="BMCK01000002">
    <property type="protein sequence ID" value="GGD18879.1"/>
    <property type="molecule type" value="Genomic_DNA"/>
</dbReference>
<keyword evidence="2" id="KW-1133">Transmembrane helix</keyword>
<organism evidence="4 5">
    <name type="scientific">Nocardioides daphniae</name>
    <dbReference type="NCBI Taxonomy" id="402297"/>
    <lineage>
        <taxon>Bacteria</taxon>
        <taxon>Bacillati</taxon>
        <taxon>Actinomycetota</taxon>
        <taxon>Actinomycetes</taxon>
        <taxon>Propionibacteriales</taxon>
        <taxon>Nocardioidaceae</taxon>
        <taxon>Nocardioides</taxon>
    </lineage>
</organism>
<sequence length="193" mass="20002">MITQDGQPAGAPAATDSSHPGETAGRRALVLLGLLGAGAVLGALLGAVWELVWTPPTGAAWKGEFFLDRAGLVNDVDATGWFTVVGLVGGVVFGGLAARFVRSAPLLVLVGILLGAFVMAWVMYVVGHVLGPPDPDVVARTTGDWEPIISDLRLAGVEHTWWPFGSTATLAPAVGAMISVVGIYFGGVRRPHR</sequence>
<evidence type="ECO:0000313" key="3">
    <source>
        <dbReference type="EMBL" id="GGD18879.1"/>
    </source>
</evidence>
<reference evidence="4 5" key="1">
    <citation type="journal article" date="2008" name="Int. J. Syst. Evol. Microbiol.">
        <title>Nocardioides daphniae sp. nov., isolated from Daphnia cucullata (Crustacea: Cladocera).</title>
        <authorList>
            <person name="Toth E.M."/>
            <person name="Keki Z."/>
            <person name="Homonnay Z.G."/>
            <person name="Borsodi A.K."/>
            <person name="Marialigeti K."/>
            <person name="Schumann P."/>
        </authorList>
    </citation>
    <scope>NUCLEOTIDE SEQUENCE [LARGE SCALE GENOMIC DNA]</scope>
    <source>
        <strain evidence="4 5">JCM 16608</strain>
    </source>
</reference>
<evidence type="ECO:0000313" key="4">
    <source>
        <dbReference type="EMBL" id="QCC77033.1"/>
    </source>
</evidence>
<dbReference type="EMBL" id="CP038462">
    <property type="protein sequence ID" value="QCC77033.1"/>
    <property type="molecule type" value="Genomic_DNA"/>
</dbReference>
<keyword evidence="2" id="KW-0472">Membrane</keyword>
<keyword evidence="2" id="KW-0812">Transmembrane</keyword>
<reference evidence="3" key="5">
    <citation type="submission" date="2024-05" db="EMBL/GenBank/DDBJ databases">
        <authorList>
            <person name="Sun Q."/>
            <person name="Sedlacek I."/>
        </authorList>
    </citation>
    <scope>NUCLEOTIDE SEQUENCE</scope>
    <source>
        <strain evidence="3">CCM 7403</strain>
    </source>
</reference>
<evidence type="ECO:0000313" key="6">
    <source>
        <dbReference type="Proteomes" id="UP000630594"/>
    </source>
</evidence>
<name>A0A4P7UAD0_9ACTN</name>
<evidence type="ECO:0008006" key="7">
    <source>
        <dbReference type="Google" id="ProtNLM"/>
    </source>
</evidence>
<reference evidence="6" key="3">
    <citation type="journal article" date="2019" name="Int. J. Syst. Evol. Microbiol.">
        <title>The Global Catalogue of Microorganisms (GCM) 10K type strain sequencing project: providing services to taxonomists for standard genome sequencing and annotation.</title>
        <authorList>
            <consortium name="The Broad Institute Genomics Platform"/>
            <consortium name="The Broad Institute Genome Sequencing Center for Infectious Disease"/>
            <person name="Wu L."/>
            <person name="Ma J."/>
        </authorList>
    </citation>
    <scope>NUCLEOTIDE SEQUENCE [LARGE SCALE GENOMIC DNA]</scope>
    <source>
        <strain evidence="6">CCM 7403</strain>
    </source>
</reference>
<keyword evidence="6" id="KW-1185">Reference proteome</keyword>
<dbReference type="Proteomes" id="UP000630594">
    <property type="component" value="Unassembled WGS sequence"/>
</dbReference>
<feature type="region of interest" description="Disordered" evidence="1">
    <location>
        <begin position="1"/>
        <end position="22"/>
    </location>
</feature>
<dbReference type="KEGG" id="ndp:E2C04_07050"/>
<evidence type="ECO:0000256" key="1">
    <source>
        <dbReference type="SAM" id="MobiDB-lite"/>
    </source>
</evidence>
<reference evidence="4" key="4">
    <citation type="submission" date="2019-03" db="EMBL/GenBank/DDBJ databases">
        <authorList>
            <person name="Huang Y."/>
        </authorList>
    </citation>
    <scope>NUCLEOTIDE SEQUENCE</scope>
    <source>
        <strain evidence="4">JCM 16608</strain>
    </source>
</reference>
<evidence type="ECO:0000256" key="2">
    <source>
        <dbReference type="SAM" id="Phobius"/>
    </source>
</evidence>
<feature type="transmembrane region" description="Helical" evidence="2">
    <location>
        <begin position="28"/>
        <end position="49"/>
    </location>
</feature>
<proteinExistence type="predicted"/>
<accession>A0A4P7UAD0</accession>
<evidence type="ECO:0000313" key="5">
    <source>
        <dbReference type="Proteomes" id="UP000297025"/>
    </source>
</evidence>
<reference evidence="3" key="2">
    <citation type="journal article" date="2014" name="Int. J. Syst. Evol. Microbiol.">
        <title>Complete genome of a new Firmicutes species belonging to the dominant human colonic microbiota ('Ruminococcus bicirculans') reveals two chromosomes and a selective capacity to utilize plant glucans.</title>
        <authorList>
            <consortium name="NISC Comparative Sequencing Program"/>
            <person name="Wegmann U."/>
            <person name="Louis P."/>
            <person name="Goesmann A."/>
            <person name="Henrissat B."/>
            <person name="Duncan S.H."/>
            <person name="Flint H.J."/>
        </authorList>
    </citation>
    <scope>NUCLEOTIDE SEQUENCE</scope>
    <source>
        <strain evidence="3">CCM 7403</strain>
    </source>
</reference>
<feature type="transmembrane region" description="Helical" evidence="2">
    <location>
        <begin position="78"/>
        <end position="98"/>
    </location>
</feature>
<gene>
    <name evidence="4" type="ORF">E2C04_07050</name>
    <name evidence="3" type="ORF">GCM10007231_17510</name>
</gene>
<dbReference type="OrthoDB" id="3788827at2"/>
<protein>
    <recommendedName>
        <fullName evidence="7">DUF2567 domain-containing protein</fullName>
    </recommendedName>
</protein>
<dbReference type="AlphaFoldDB" id="A0A4P7UAD0"/>
<feature type="transmembrane region" description="Helical" evidence="2">
    <location>
        <begin position="105"/>
        <end position="126"/>
    </location>
</feature>
<feature type="transmembrane region" description="Helical" evidence="2">
    <location>
        <begin position="161"/>
        <end position="185"/>
    </location>
</feature>
<dbReference type="Proteomes" id="UP000297025">
    <property type="component" value="Chromosome"/>
</dbReference>
<dbReference type="RefSeq" id="WP_135832079.1">
    <property type="nucleotide sequence ID" value="NZ_BMCK01000002.1"/>
</dbReference>